<feature type="transmembrane region" description="Helical" evidence="1">
    <location>
        <begin position="26"/>
        <end position="50"/>
    </location>
</feature>
<comment type="caution">
    <text evidence="2">The sequence shown here is derived from an EMBL/GenBank/DDBJ whole genome shotgun (WGS) entry which is preliminary data.</text>
</comment>
<organism evidence="2 3">
    <name type="scientific">Hypocrea atroviridis (strain ATCC 20476 / IMI 206040)</name>
    <name type="common">Trichoderma atroviride</name>
    <dbReference type="NCBI Taxonomy" id="452589"/>
    <lineage>
        <taxon>Eukaryota</taxon>
        <taxon>Fungi</taxon>
        <taxon>Dikarya</taxon>
        <taxon>Ascomycota</taxon>
        <taxon>Pezizomycotina</taxon>
        <taxon>Sordariomycetes</taxon>
        <taxon>Hypocreomycetidae</taxon>
        <taxon>Hypocreales</taxon>
        <taxon>Hypocreaceae</taxon>
        <taxon>Trichoderma</taxon>
    </lineage>
</organism>
<name>G9NYL1_HYPAI</name>
<protein>
    <submittedName>
        <fullName evidence="2">Uncharacterized protein</fullName>
    </submittedName>
</protein>
<dbReference type="Proteomes" id="UP000005426">
    <property type="component" value="Unassembled WGS sequence"/>
</dbReference>
<dbReference type="AlphaFoldDB" id="G9NYL1"/>
<accession>G9NYL1</accession>
<keyword evidence="1" id="KW-1133">Transmembrane helix</keyword>
<evidence type="ECO:0000313" key="3">
    <source>
        <dbReference type="Proteomes" id="UP000005426"/>
    </source>
</evidence>
<dbReference type="HOGENOM" id="CLU_2549142_0_0_1"/>
<proteinExistence type="predicted"/>
<keyword evidence="1" id="KW-0812">Transmembrane</keyword>
<sequence length="83" mass="9763">ASPLYNPKSSKPFLSFLFQARQENNFFLLFTISSRSLLTLFFYSIFYLLLLSRDCHSFSFLCPFDFRTPQLTSSCRAPQIFIQ</sequence>
<evidence type="ECO:0000313" key="2">
    <source>
        <dbReference type="EMBL" id="EHK43686.1"/>
    </source>
</evidence>
<dbReference type="EMBL" id="ABDG02000025">
    <property type="protein sequence ID" value="EHK43686.1"/>
    <property type="molecule type" value="Genomic_DNA"/>
</dbReference>
<reference evidence="2 3" key="1">
    <citation type="journal article" date="2011" name="Genome Biol.">
        <title>Comparative genome sequence analysis underscores mycoparasitism as the ancestral life style of Trichoderma.</title>
        <authorList>
            <person name="Kubicek C.P."/>
            <person name="Herrera-Estrella A."/>
            <person name="Seidl-Seiboth V."/>
            <person name="Martinez D.A."/>
            <person name="Druzhinina I.S."/>
            <person name="Thon M."/>
            <person name="Zeilinger S."/>
            <person name="Casas-Flores S."/>
            <person name="Horwitz B.A."/>
            <person name="Mukherjee P.K."/>
            <person name="Mukherjee M."/>
            <person name="Kredics L."/>
            <person name="Alcaraz L.D."/>
            <person name="Aerts A."/>
            <person name="Antal Z."/>
            <person name="Atanasova L."/>
            <person name="Cervantes-Badillo M.G."/>
            <person name="Challacombe J."/>
            <person name="Chertkov O."/>
            <person name="McCluskey K."/>
            <person name="Coulpier F."/>
            <person name="Deshpande N."/>
            <person name="von Doehren H."/>
            <person name="Ebbole D.J."/>
            <person name="Esquivel-Naranjo E.U."/>
            <person name="Fekete E."/>
            <person name="Flipphi M."/>
            <person name="Glaser F."/>
            <person name="Gomez-Rodriguez E.Y."/>
            <person name="Gruber S."/>
            <person name="Han C."/>
            <person name="Henrissat B."/>
            <person name="Hermosa R."/>
            <person name="Hernandez-Onate M."/>
            <person name="Karaffa L."/>
            <person name="Kosti I."/>
            <person name="Le Crom S."/>
            <person name="Lindquist E."/>
            <person name="Lucas S."/>
            <person name="Luebeck M."/>
            <person name="Luebeck P.S."/>
            <person name="Margeot A."/>
            <person name="Metz B."/>
            <person name="Misra M."/>
            <person name="Nevalainen H."/>
            <person name="Omann M."/>
            <person name="Packer N."/>
            <person name="Perrone G."/>
            <person name="Uresti-Rivera E.E."/>
            <person name="Salamov A."/>
            <person name="Schmoll M."/>
            <person name="Seiboth B."/>
            <person name="Shapiro H."/>
            <person name="Sukno S."/>
            <person name="Tamayo-Ramos J.A."/>
            <person name="Tisch D."/>
            <person name="Wiest A."/>
            <person name="Wilkinson H.H."/>
            <person name="Zhang M."/>
            <person name="Coutinho P.M."/>
            <person name="Kenerley C.M."/>
            <person name="Monte E."/>
            <person name="Baker S.E."/>
            <person name="Grigoriev I.V."/>
        </authorList>
    </citation>
    <scope>NUCLEOTIDE SEQUENCE [LARGE SCALE GENOMIC DNA]</scope>
    <source>
        <strain evidence="3">ATCC 20476 / IMI 206040</strain>
    </source>
</reference>
<keyword evidence="1" id="KW-0472">Membrane</keyword>
<keyword evidence="3" id="KW-1185">Reference proteome</keyword>
<evidence type="ECO:0000256" key="1">
    <source>
        <dbReference type="SAM" id="Phobius"/>
    </source>
</evidence>
<feature type="non-terminal residue" evidence="2">
    <location>
        <position position="1"/>
    </location>
</feature>
<gene>
    <name evidence="2" type="ORF">TRIATDRAFT_284456</name>
</gene>